<feature type="domain" description="Choloylglycine hydrolase/NAAA C-terminal" evidence="3">
    <location>
        <begin position="33"/>
        <end position="342"/>
    </location>
</feature>
<dbReference type="GO" id="GO:0016787">
    <property type="term" value="F:hydrolase activity"/>
    <property type="evidence" value="ECO:0007669"/>
    <property type="project" value="UniProtKB-KW"/>
</dbReference>
<dbReference type="InterPro" id="IPR029055">
    <property type="entry name" value="Ntn_hydrolases_N"/>
</dbReference>
<dbReference type="PANTHER" id="PTHR35527">
    <property type="entry name" value="CHOLOYLGLYCINE HYDROLASE"/>
    <property type="match status" value="1"/>
</dbReference>
<dbReference type="PANTHER" id="PTHR35527:SF2">
    <property type="entry name" value="HYDROLASE"/>
    <property type="match status" value="1"/>
</dbReference>
<comment type="similarity">
    <text evidence="1">Belongs to the peptidase C59 family.</text>
</comment>
<organism evidence="4 5">
    <name type="scientific">Serratia proteamaculans</name>
    <dbReference type="NCBI Taxonomy" id="28151"/>
    <lineage>
        <taxon>Bacteria</taxon>
        <taxon>Pseudomonadati</taxon>
        <taxon>Pseudomonadota</taxon>
        <taxon>Gammaproteobacteria</taxon>
        <taxon>Enterobacterales</taxon>
        <taxon>Yersiniaceae</taxon>
        <taxon>Serratia</taxon>
    </lineage>
</organism>
<evidence type="ECO:0000256" key="2">
    <source>
        <dbReference type="ARBA" id="ARBA00022801"/>
    </source>
</evidence>
<comment type="caution">
    <text evidence="4">The sequence shown here is derived from an EMBL/GenBank/DDBJ whole genome shotgun (WGS) entry which is preliminary data.</text>
</comment>
<protein>
    <submittedName>
        <fullName evidence="4">Linear amide C-N hydrolase</fullName>
    </submittedName>
</protein>
<name>A0ABS0TUJ8_SERPR</name>
<evidence type="ECO:0000259" key="3">
    <source>
        <dbReference type="Pfam" id="PF02275"/>
    </source>
</evidence>
<dbReference type="InterPro" id="IPR029132">
    <property type="entry name" value="CBAH/NAAA_C"/>
</dbReference>
<evidence type="ECO:0000256" key="1">
    <source>
        <dbReference type="ARBA" id="ARBA00006625"/>
    </source>
</evidence>
<dbReference type="Gene3D" id="3.60.60.10">
    <property type="entry name" value="Penicillin V Acylase, Chain A"/>
    <property type="match status" value="1"/>
</dbReference>
<dbReference type="Pfam" id="PF02275">
    <property type="entry name" value="CBAH"/>
    <property type="match status" value="1"/>
</dbReference>
<dbReference type="InterPro" id="IPR052193">
    <property type="entry name" value="Peptidase_C59"/>
</dbReference>
<accession>A0ABS0TUJ8</accession>
<dbReference type="Proteomes" id="UP000639004">
    <property type="component" value="Unassembled WGS sequence"/>
</dbReference>
<dbReference type="CDD" id="cd01902">
    <property type="entry name" value="Ntn_CGH"/>
    <property type="match status" value="1"/>
</dbReference>
<sequence length="379" mass="40473">MKSQSFSRASRIGAALTGAALLSVSLVPVVQACTRVLWNDDPSGSAGVLVGRTMDWPTSTSPVLTFFPRGSAHNGGQLGALTVVRHNPLEWRAKYASLVTTIYGVGAADGVNEKGLAAHLLYLNETDLGPRDPSRPGLQVGLWAQYVLDNAATVEEALATLDKVQVVMATVTGPNGRQIKGAVHLVMEDATGDSALIEYIGGKKIVHHGRDVRVVTNDPPYDQQMATLKTTISSMEARGESVAHPNSSTALPGNVSPLDRLVRASYFLHLLPPPKTEREGIADMLAITRNVSVPFGAPYKPAAGMAVYNTEYRTAISLKSGAPRYFFELTTQPNLVWAELSRITVPALGQVMQFDPYRAGNSDAAGDISAHFLPGKAPY</sequence>
<dbReference type="EMBL" id="JAEHSL010000014">
    <property type="protein sequence ID" value="MBI6182047.1"/>
    <property type="molecule type" value="Genomic_DNA"/>
</dbReference>
<keyword evidence="2 4" id="KW-0378">Hydrolase</keyword>
<dbReference type="SUPFAM" id="SSF56235">
    <property type="entry name" value="N-terminal nucleophile aminohydrolases (Ntn hydrolases)"/>
    <property type="match status" value="1"/>
</dbReference>
<keyword evidence="5" id="KW-1185">Reference proteome</keyword>
<proteinExistence type="inferred from homology"/>
<evidence type="ECO:0000313" key="4">
    <source>
        <dbReference type="EMBL" id="MBI6182047.1"/>
    </source>
</evidence>
<dbReference type="RefSeq" id="WP_198642393.1">
    <property type="nucleotide sequence ID" value="NZ_JAEHSL010000014.1"/>
</dbReference>
<evidence type="ECO:0000313" key="5">
    <source>
        <dbReference type="Proteomes" id="UP000639004"/>
    </source>
</evidence>
<gene>
    <name evidence="4" type="ORF">JEQ07_16795</name>
</gene>
<reference evidence="4 5" key="1">
    <citation type="submission" date="2020-12" db="EMBL/GenBank/DDBJ databases">
        <title>Enhanced detection system for hospital associated transmission using whole genome sequencing surveillance.</title>
        <authorList>
            <person name="Harrison L.H."/>
            <person name="Van Tyne D."/>
            <person name="Marsh J.W."/>
            <person name="Griffith M.P."/>
            <person name="Snyder D.J."/>
            <person name="Cooper V.S."/>
            <person name="Mustapha M."/>
        </authorList>
    </citation>
    <scope>NUCLEOTIDE SEQUENCE [LARGE SCALE GENOMIC DNA]</scope>
    <source>
        <strain evidence="4 5">SER00238</strain>
    </source>
</reference>
<dbReference type="PROSITE" id="PS51257">
    <property type="entry name" value="PROKAR_LIPOPROTEIN"/>
    <property type="match status" value="1"/>
</dbReference>